<feature type="binding site" evidence="8">
    <location>
        <begin position="132"/>
        <end position="136"/>
    </location>
    <ligand>
        <name>NADP(+)</name>
        <dbReference type="ChEBI" id="CHEBI:58349"/>
    </ligand>
</feature>
<dbReference type="PANTHER" id="PTHR21089">
    <property type="entry name" value="SHIKIMATE DEHYDROGENASE"/>
    <property type="match status" value="1"/>
</dbReference>
<dbReference type="UniPathway" id="UPA00053">
    <property type="reaction ID" value="UER00087"/>
</dbReference>
<evidence type="ECO:0000259" key="9">
    <source>
        <dbReference type="Pfam" id="PF01488"/>
    </source>
</evidence>
<dbReference type="NCBIfam" id="NF001310">
    <property type="entry name" value="PRK00258.1-2"/>
    <property type="match status" value="1"/>
</dbReference>
<dbReference type="Gene3D" id="3.40.50.720">
    <property type="entry name" value="NAD(P)-binding Rossmann-like Domain"/>
    <property type="match status" value="1"/>
</dbReference>
<evidence type="ECO:0000256" key="6">
    <source>
        <dbReference type="ARBA" id="ARBA00023141"/>
    </source>
</evidence>
<dbReference type="FunFam" id="3.40.50.10860:FF:000006">
    <property type="entry name" value="Shikimate dehydrogenase (NADP(+))"/>
    <property type="match status" value="1"/>
</dbReference>
<evidence type="ECO:0000313" key="12">
    <source>
        <dbReference type="EMBL" id="KAF1024035.1"/>
    </source>
</evidence>
<dbReference type="AlphaFoldDB" id="A0A7V8JSA6"/>
<dbReference type="GO" id="GO:0004764">
    <property type="term" value="F:shikimate 3-dehydrogenase (NADP+) activity"/>
    <property type="evidence" value="ECO:0007669"/>
    <property type="project" value="UniProtKB-UniRule"/>
</dbReference>
<dbReference type="InterPro" id="IPR013708">
    <property type="entry name" value="Shikimate_DH-bd_N"/>
</dbReference>
<evidence type="ECO:0000256" key="3">
    <source>
        <dbReference type="ARBA" id="ARBA00022605"/>
    </source>
</evidence>
<dbReference type="InterPro" id="IPR006151">
    <property type="entry name" value="Shikm_DH/Glu-tRNA_Rdtase"/>
</dbReference>
<dbReference type="SUPFAM" id="SSF53223">
    <property type="entry name" value="Aminoacid dehydrogenase-like, N-terminal domain"/>
    <property type="match status" value="1"/>
</dbReference>
<dbReference type="InterPro" id="IPR036291">
    <property type="entry name" value="NAD(P)-bd_dom_sf"/>
</dbReference>
<feature type="active site" description="Proton acceptor" evidence="8">
    <location>
        <position position="68"/>
    </location>
</feature>
<name>A0A7V8JSA6_9BURK</name>
<feature type="binding site" evidence="8">
    <location>
        <position position="107"/>
    </location>
    <ligand>
        <name>shikimate</name>
        <dbReference type="ChEBI" id="CHEBI:36208"/>
    </ligand>
</feature>
<dbReference type="InterPro" id="IPR011342">
    <property type="entry name" value="Shikimate_DH"/>
</dbReference>
<evidence type="ECO:0000256" key="7">
    <source>
        <dbReference type="ARBA" id="ARBA00049442"/>
    </source>
</evidence>
<comment type="caution">
    <text evidence="8">Lacks conserved residue(s) required for the propagation of feature annotation.</text>
</comment>
<sequence>MTAPDQYRVLGHPVEHSKSPLIHARFAELTGQAIAYDRLLVPLDGFDATVDFLRATGVKGCNVTLPFKVEAFEYARRHGRVSARAELAQACNLLDFADGSVLADNTDGIGLVHDLQNNADCALAGRDVLLIGAGGAAAGCLAPFIEAAPRRIVVANRSPDKAQALAERHAALAREHGVELAAHGLHDVPGTFQVVVNASASSIAGIAAPVAGSVLAPQALVVDLMYGPASQGFLDWGRGHGARTRDGLGMLVEQAAEAFVQWRGVRPDSARVLAKMQAALQNPRG</sequence>
<feature type="domain" description="SDH C-terminal" evidence="11">
    <location>
        <begin position="247"/>
        <end position="274"/>
    </location>
</feature>
<dbReference type="GO" id="GO:0009423">
    <property type="term" value="P:chorismate biosynthetic process"/>
    <property type="evidence" value="ECO:0007669"/>
    <property type="project" value="UniProtKB-UniRule"/>
</dbReference>
<keyword evidence="5 8" id="KW-0560">Oxidoreductase</keyword>
<feature type="domain" description="Shikimate dehydrogenase substrate binding N-terminal" evidence="10">
    <location>
        <begin position="9"/>
        <end position="93"/>
    </location>
</feature>
<accession>A0A7V8JSA6</accession>
<gene>
    <name evidence="12" type="primary">aroE_1</name>
    <name evidence="8" type="synonym">aroE</name>
    <name evidence="12" type="ORF">GAK30_00053</name>
</gene>
<comment type="catalytic activity">
    <reaction evidence="7 8">
        <text>shikimate + NADP(+) = 3-dehydroshikimate + NADPH + H(+)</text>
        <dbReference type="Rhea" id="RHEA:17737"/>
        <dbReference type="ChEBI" id="CHEBI:15378"/>
        <dbReference type="ChEBI" id="CHEBI:16630"/>
        <dbReference type="ChEBI" id="CHEBI:36208"/>
        <dbReference type="ChEBI" id="CHEBI:57783"/>
        <dbReference type="ChEBI" id="CHEBI:58349"/>
        <dbReference type="EC" id="1.1.1.25"/>
    </reaction>
</comment>
<dbReference type="GO" id="GO:0008652">
    <property type="term" value="P:amino acid biosynthetic process"/>
    <property type="evidence" value="ECO:0007669"/>
    <property type="project" value="UniProtKB-KW"/>
</dbReference>
<dbReference type="SUPFAM" id="SSF51735">
    <property type="entry name" value="NAD(P)-binding Rossmann-fold domains"/>
    <property type="match status" value="1"/>
</dbReference>
<comment type="subunit">
    <text evidence="8">Homodimer.</text>
</comment>
<dbReference type="NCBIfam" id="TIGR00507">
    <property type="entry name" value="aroE"/>
    <property type="match status" value="1"/>
</dbReference>
<organism evidence="12 13">
    <name type="scientific">Paracidovorax wautersii</name>
    <dbReference type="NCBI Taxonomy" id="1177982"/>
    <lineage>
        <taxon>Bacteria</taxon>
        <taxon>Pseudomonadati</taxon>
        <taxon>Pseudomonadota</taxon>
        <taxon>Betaproteobacteria</taxon>
        <taxon>Burkholderiales</taxon>
        <taxon>Comamonadaceae</taxon>
        <taxon>Paracidovorax</taxon>
    </lineage>
</organism>
<evidence type="ECO:0000256" key="2">
    <source>
        <dbReference type="ARBA" id="ARBA00012962"/>
    </source>
</evidence>
<dbReference type="CDD" id="cd01065">
    <property type="entry name" value="NAD_bind_Shikimate_DH"/>
    <property type="match status" value="1"/>
</dbReference>
<feature type="binding site" evidence="8">
    <location>
        <position position="92"/>
    </location>
    <ligand>
        <name>shikimate</name>
        <dbReference type="ChEBI" id="CHEBI:36208"/>
    </ligand>
</feature>
<dbReference type="EC" id="1.1.1.25" evidence="2 8"/>
<dbReference type="PANTHER" id="PTHR21089:SF1">
    <property type="entry name" value="BIFUNCTIONAL 3-DEHYDROQUINATE DEHYDRATASE_SHIKIMATE DEHYDROGENASE, CHLOROPLASTIC"/>
    <property type="match status" value="1"/>
</dbReference>
<feature type="binding site" evidence="8">
    <location>
        <position position="224"/>
    </location>
    <ligand>
        <name>NADP(+)</name>
        <dbReference type="ChEBI" id="CHEBI:58349"/>
    </ligand>
</feature>
<reference evidence="13" key="1">
    <citation type="journal article" date="2020" name="MBio">
        <title>Horizontal gene transfer to a defensive symbiont with a reduced genome amongst a multipartite beetle microbiome.</title>
        <authorList>
            <person name="Waterworth S.C."/>
            <person name="Florez L.V."/>
            <person name="Rees E.R."/>
            <person name="Hertweck C."/>
            <person name="Kaltenpoth M."/>
            <person name="Kwan J.C."/>
        </authorList>
    </citation>
    <scope>NUCLEOTIDE SEQUENCE [LARGE SCALE GENOMIC DNA]</scope>
</reference>
<feature type="domain" description="Quinate/shikimate 5-dehydrogenase/glutamyl-tRNA reductase" evidence="9">
    <location>
        <begin position="122"/>
        <end position="172"/>
    </location>
</feature>
<dbReference type="InterPro" id="IPR041121">
    <property type="entry name" value="SDH_C"/>
</dbReference>
<dbReference type="InterPro" id="IPR022893">
    <property type="entry name" value="Shikimate_DH_fam"/>
</dbReference>
<dbReference type="Gene3D" id="3.40.50.10860">
    <property type="entry name" value="Leucine Dehydrogenase, chain A, domain 1"/>
    <property type="match status" value="1"/>
</dbReference>
<comment type="pathway">
    <text evidence="1 8">Metabolic intermediate biosynthesis; chorismate biosynthesis; chorismate from D-erythrose 4-phosphate and phosphoenolpyruvate: step 4/7.</text>
</comment>
<dbReference type="Pfam" id="PF01488">
    <property type="entry name" value="Shikimate_DH"/>
    <property type="match status" value="1"/>
</dbReference>
<dbReference type="EMBL" id="WNDQ01000001">
    <property type="protein sequence ID" value="KAF1024035.1"/>
    <property type="molecule type" value="Genomic_DNA"/>
</dbReference>
<keyword evidence="3 8" id="KW-0028">Amino-acid biosynthesis</keyword>
<keyword evidence="4 8" id="KW-0521">NADP</keyword>
<comment type="function">
    <text evidence="8">Involved in the biosynthesis of the chorismate, which leads to the biosynthesis of aromatic amino acids. Catalyzes the reversible NADPH linked reduction of 3-dehydroshikimate (DHSA) to yield shikimate (SA).</text>
</comment>
<evidence type="ECO:0000259" key="11">
    <source>
        <dbReference type="Pfam" id="PF18317"/>
    </source>
</evidence>
<feature type="binding site" evidence="8">
    <location>
        <begin position="17"/>
        <end position="19"/>
    </location>
    <ligand>
        <name>shikimate</name>
        <dbReference type="ChEBI" id="CHEBI:36208"/>
    </ligand>
</feature>
<evidence type="ECO:0000313" key="13">
    <source>
        <dbReference type="Proteomes" id="UP000461670"/>
    </source>
</evidence>
<dbReference type="GO" id="GO:0009073">
    <property type="term" value="P:aromatic amino acid family biosynthetic process"/>
    <property type="evidence" value="ECO:0007669"/>
    <property type="project" value="UniProtKB-KW"/>
</dbReference>
<dbReference type="Pfam" id="PF18317">
    <property type="entry name" value="SDH_C"/>
    <property type="match status" value="1"/>
</dbReference>
<evidence type="ECO:0000256" key="4">
    <source>
        <dbReference type="ARBA" id="ARBA00022857"/>
    </source>
</evidence>
<feature type="binding site" evidence="8">
    <location>
        <position position="226"/>
    </location>
    <ligand>
        <name>shikimate</name>
        <dbReference type="ChEBI" id="CHEBI:36208"/>
    </ligand>
</feature>
<dbReference type="GO" id="GO:0019632">
    <property type="term" value="P:shikimate metabolic process"/>
    <property type="evidence" value="ECO:0007669"/>
    <property type="project" value="InterPro"/>
</dbReference>
<evidence type="ECO:0000256" key="5">
    <source>
        <dbReference type="ARBA" id="ARBA00023002"/>
    </source>
</evidence>
<dbReference type="HAMAP" id="MF_00222">
    <property type="entry name" value="Shikimate_DH_AroE"/>
    <property type="match status" value="1"/>
</dbReference>
<dbReference type="GO" id="GO:0050661">
    <property type="term" value="F:NADP binding"/>
    <property type="evidence" value="ECO:0007669"/>
    <property type="project" value="InterPro"/>
</dbReference>
<comment type="similarity">
    <text evidence="8">Belongs to the shikimate dehydrogenase family.</text>
</comment>
<evidence type="ECO:0000256" key="1">
    <source>
        <dbReference type="ARBA" id="ARBA00004871"/>
    </source>
</evidence>
<dbReference type="Proteomes" id="UP000461670">
    <property type="component" value="Unassembled WGS sequence"/>
</dbReference>
<feature type="binding site" evidence="8">
    <location>
        <position position="247"/>
    </location>
    <ligand>
        <name>NADP(+)</name>
        <dbReference type="ChEBI" id="CHEBI:58349"/>
    </ligand>
</feature>
<keyword evidence="6 8" id="KW-0057">Aromatic amino acid biosynthesis</keyword>
<evidence type="ECO:0000256" key="8">
    <source>
        <dbReference type="HAMAP-Rule" id="MF_00222"/>
    </source>
</evidence>
<evidence type="ECO:0000259" key="10">
    <source>
        <dbReference type="Pfam" id="PF08501"/>
    </source>
</evidence>
<dbReference type="GO" id="GO:0005829">
    <property type="term" value="C:cytosol"/>
    <property type="evidence" value="ECO:0007669"/>
    <property type="project" value="TreeGrafter"/>
</dbReference>
<proteinExistence type="inferred from homology"/>
<feature type="binding site" evidence="8">
    <location>
        <position position="254"/>
    </location>
    <ligand>
        <name>shikimate</name>
        <dbReference type="ChEBI" id="CHEBI:36208"/>
    </ligand>
</feature>
<protein>
    <recommendedName>
        <fullName evidence="2 8">Shikimate dehydrogenase (NADP(+))</fullName>
        <shortName evidence="8">SDH</shortName>
        <ecNumber evidence="2 8">1.1.1.25</ecNumber>
    </recommendedName>
</protein>
<dbReference type="InterPro" id="IPR046346">
    <property type="entry name" value="Aminoacid_DH-like_N_sf"/>
</dbReference>
<feature type="binding site" evidence="8">
    <location>
        <position position="64"/>
    </location>
    <ligand>
        <name>shikimate</name>
        <dbReference type="ChEBI" id="CHEBI:36208"/>
    </ligand>
</feature>
<comment type="caution">
    <text evidence="12">The sequence shown here is derived from an EMBL/GenBank/DDBJ whole genome shotgun (WGS) entry which is preliminary data.</text>
</comment>
<dbReference type="Pfam" id="PF08501">
    <property type="entry name" value="Shikimate_dh_N"/>
    <property type="match status" value="1"/>
</dbReference>